<proteinExistence type="inferred from homology"/>
<keyword evidence="3 9" id="KW-0540">Nuclease</keyword>
<dbReference type="AlphaFoldDB" id="A0A2Z3H037"/>
<dbReference type="EC" id="3.1.-.-" evidence="9"/>
<keyword evidence="8 9" id="KW-0051">Antiviral defense</keyword>
<comment type="function">
    <text evidence="9">CRISPR (clustered regularly interspaced short palindromic repeat), is an adaptive immune system that provides protection against mobile genetic elements (viruses, transposable elements and conjugative plasmids). CRISPR clusters contain sequences complementary to antecedent mobile elements and target invading nucleic acids. CRISPR clusters are transcribed and processed into CRISPR RNA (crRNA). Functions as a ssRNA-specific endoribonuclease. Involved in the integration of spacer DNA into the CRISPR cassette.</text>
</comment>
<name>A0A2Z3H037_9BACT</name>
<dbReference type="GO" id="GO:0004521">
    <property type="term" value="F:RNA endonuclease activity"/>
    <property type="evidence" value="ECO:0007669"/>
    <property type="project" value="InterPro"/>
</dbReference>
<dbReference type="EMBL" id="CP025958">
    <property type="protein sequence ID" value="AWM37107.1"/>
    <property type="molecule type" value="Genomic_DNA"/>
</dbReference>
<dbReference type="CDD" id="cd09725">
    <property type="entry name" value="Cas2_I_II_III"/>
    <property type="match status" value="1"/>
</dbReference>
<comment type="subunit">
    <text evidence="9">Homodimer, forms a heterotetramer with a Cas1 homodimer.</text>
</comment>
<evidence type="ECO:0000256" key="3">
    <source>
        <dbReference type="ARBA" id="ARBA00022722"/>
    </source>
</evidence>
<dbReference type="RefSeq" id="WP_010033577.1">
    <property type="nucleotide sequence ID" value="NZ_CP025958.1"/>
</dbReference>
<sequence>MADTKWWLVCYDVRDPKRLRKCARHMEGYGERVQYSVFRCWMSQTQVERLRWELTQLLASEDEVMLIPLPQASVDGIVGIHGSDRPPEWTAEPPRHRIV</sequence>
<feature type="binding site" evidence="9">
    <location>
        <position position="12"/>
    </location>
    <ligand>
        <name>Mg(2+)</name>
        <dbReference type="ChEBI" id="CHEBI:18420"/>
        <note>catalytic</note>
    </ligand>
</feature>
<dbReference type="PANTHER" id="PTHR34405">
    <property type="entry name" value="CRISPR-ASSOCIATED ENDORIBONUCLEASE CAS2"/>
    <property type="match status" value="1"/>
</dbReference>
<dbReference type="NCBIfam" id="TIGR01573">
    <property type="entry name" value="cas2"/>
    <property type="match status" value="1"/>
</dbReference>
<protein>
    <recommendedName>
        <fullName evidence="9">CRISPR-associated endoribonuclease Cas2</fullName>
        <ecNumber evidence="9">3.1.-.-</ecNumber>
    </recommendedName>
</protein>
<dbReference type="GO" id="GO:0043571">
    <property type="term" value="P:maintenance of CRISPR repeat elements"/>
    <property type="evidence" value="ECO:0007669"/>
    <property type="project" value="UniProtKB-UniRule"/>
</dbReference>
<dbReference type="KEGG" id="gog:C1280_08770"/>
<dbReference type="InterPro" id="IPR021127">
    <property type="entry name" value="CRISPR_associated_Cas2"/>
</dbReference>
<evidence type="ECO:0000256" key="6">
    <source>
        <dbReference type="ARBA" id="ARBA00022801"/>
    </source>
</evidence>
<keyword evidence="7 9" id="KW-0460">Magnesium</keyword>
<reference evidence="10 11" key="1">
    <citation type="submission" date="2018-01" db="EMBL/GenBank/DDBJ databases">
        <title>G. obscuriglobus.</title>
        <authorList>
            <person name="Franke J."/>
            <person name="Blomberg W."/>
            <person name="Selmecki A."/>
        </authorList>
    </citation>
    <scope>NUCLEOTIDE SEQUENCE [LARGE SCALE GENOMIC DNA]</scope>
    <source>
        <strain evidence="10 11">DSM 5831</strain>
    </source>
</reference>
<comment type="cofactor">
    <cofactor evidence="1 9">
        <name>Mg(2+)</name>
        <dbReference type="ChEBI" id="CHEBI:18420"/>
    </cofactor>
</comment>
<evidence type="ECO:0000256" key="9">
    <source>
        <dbReference type="HAMAP-Rule" id="MF_01471"/>
    </source>
</evidence>
<keyword evidence="6 9" id="KW-0378">Hydrolase</keyword>
<dbReference type="SUPFAM" id="SSF143430">
    <property type="entry name" value="TTP0101/SSO1404-like"/>
    <property type="match status" value="1"/>
</dbReference>
<dbReference type="GO" id="GO:0046872">
    <property type="term" value="F:metal ion binding"/>
    <property type="evidence" value="ECO:0007669"/>
    <property type="project" value="UniProtKB-UniRule"/>
</dbReference>
<dbReference type="Proteomes" id="UP000245802">
    <property type="component" value="Chromosome"/>
</dbReference>
<dbReference type="GO" id="GO:0051607">
    <property type="term" value="P:defense response to virus"/>
    <property type="evidence" value="ECO:0007669"/>
    <property type="project" value="UniProtKB-UniRule"/>
</dbReference>
<gene>
    <name evidence="9 10" type="primary">cas2</name>
    <name evidence="10" type="ORF">C1280_08770</name>
</gene>
<evidence type="ECO:0000313" key="10">
    <source>
        <dbReference type="EMBL" id="AWM37107.1"/>
    </source>
</evidence>
<evidence type="ECO:0000256" key="5">
    <source>
        <dbReference type="ARBA" id="ARBA00022759"/>
    </source>
</evidence>
<evidence type="ECO:0000256" key="2">
    <source>
        <dbReference type="ARBA" id="ARBA00009959"/>
    </source>
</evidence>
<organism evidence="10 11">
    <name type="scientific">Gemmata obscuriglobus</name>
    <dbReference type="NCBI Taxonomy" id="114"/>
    <lineage>
        <taxon>Bacteria</taxon>
        <taxon>Pseudomonadati</taxon>
        <taxon>Planctomycetota</taxon>
        <taxon>Planctomycetia</taxon>
        <taxon>Gemmatales</taxon>
        <taxon>Gemmataceae</taxon>
        <taxon>Gemmata</taxon>
    </lineage>
</organism>
<comment type="similarity">
    <text evidence="2 9">Belongs to the CRISPR-associated endoribonuclease Cas2 protein family.</text>
</comment>
<dbReference type="HAMAP" id="MF_01471">
    <property type="entry name" value="Cas2"/>
    <property type="match status" value="1"/>
</dbReference>
<dbReference type="Gene3D" id="3.30.70.240">
    <property type="match status" value="1"/>
</dbReference>
<keyword evidence="4 9" id="KW-0479">Metal-binding</keyword>
<accession>A0A2Z3H037</accession>
<dbReference type="GO" id="GO:0016787">
    <property type="term" value="F:hydrolase activity"/>
    <property type="evidence" value="ECO:0007669"/>
    <property type="project" value="UniProtKB-KW"/>
</dbReference>
<dbReference type="Pfam" id="PF09827">
    <property type="entry name" value="CRISPR_Cas2"/>
    <property type="match status" value="1"/>
</dbReference>
<keyword evidence="11" id="KW-1185">Reference proteome</keyword>
<dbReference type="PANTHER" id="PTHR34405:SF3">
    <property type="entry name" value="CRISPR-ASSOCIATED ENDORIBONUCLEASE CAS2 3"/>
    <property type="match status" value="1"/>
</dbReference>
<evidence type="ECO:0000256" key="7">
    <source>
        <dbReference type="ARBA" id="ARBA00022842"/>
    </source>
</evidence>
<evidence type="ECO:0000256" key="1">
    <source>
        <dbReference type="ARBA" id="ARBA00001946"/>
    </source>
</evidence>
<evidence type="ECO:0000256" key="4">
    <source>
        <dbReference type="ARBA" id="ARBA00022723"/>
    </source>
</evidence>
<keyword evidence="5 9" id="KW-0255">Endonuclease</keyword>
<dbReference type="OrthoDB" id="9798176at2"/>
<dbReference type="InterPro" id="IPR019199">
    <property type="entry name" value="Virulence_VapD/CRISPR_Cas2"/>
</dbReference>
<evidence type="ECO:0000313" key="11">
    <source>
        <dbReference type="Proteomes" id="UP000245802"/>
    </source>
</evidence>
<evidence type="ECO:0000256" key="8">
    <source>
        <dbReference type="ARBA" id="ARBA00023118"/>
    </source>
</evidence>